<reference evidence="4" key="1">
    <citation type="submission" date="2017-02" db="UniProtKB">
        <authorList>
            <consortium name="WormBaseParasite"/>
        </authorList>
    </citation>
    <scope>IDENTIFICATION</scope>
</reference>
<evidence type="ECO:0000313" key="2">
    <source>
        <dbReference type="EMBL" id="VDK49003.1"/>
    </source>
</evidence>
<accession>A0A0M3JZ00</accession>
<dbReference type="WBParaSite" id="ASIM_0001369801-mRNA-1">
    <property type="protein sequence ID" value="ASIM_0001369801-mRNA-1"/>
    <property type="gene ID" value="ASIM_0001369801"/>
</dbReference>
<protein>
    <submittedName>
        <fullName evidence="2 4">Uncharacterized protein</fullName>
    </submittedName>
</protein>
<dbReference type="Proteomes" id="UP000267096">
    <property type="component" value="Unassembled WGS sequence"/>
</dbReference>
<gene>
    <name evidence="2" type="ORF">ASIM_LOCUS13126</name>
</gene>
<evidence type="ECO:0000313" key="3">
    <source>
        <dbReference type="Proteomes" id="UP000267096"/>
    </source>
</evidence>
<proteinExistence type="predicted"/>
<feature type="region of interest" description="Disordered" evidence="1">
    <location>
        <begin position="69"/>
        <end position="97"/>
    </location>
</feature>
<keyword evidence="3" id="KW-1185">Reference proteome</keyword>
<reference evidence="2 3" key="2">
    <citation type="submission" date="2018-11" db="EMBL/GenBank/DDBJ databases">
        <authorList>
            <consortium name="Pathogen Informatics"/>
        </authorList>
    </citation>
    <scope>NUCLEOTIDE SEQUENCE [LARGE SCALE GENOMIC DNA]</scope>
</reference>
<dbReference type="AlphaFoldDB" id="A0A0M3JZ00"/>
<feature type="compositionally biased region" description="Polar residues" evidence="1">
    <location>
        <begin position="75"/>
        <end position="91"/>
    </location>
</feature>
<evidence type="ECO:0000313" key="4">
    <source>
        <dbReference type="WBParaSite" id="ASIM_0001369801-mRNA-1"/>
    </source>
</evidence>
<evidence type="ECO:0000256" key="1">
    <source>
        <dbReference type="SAM" id="MobiDB-lite"/>
    </source>
</evidence>
<organism evidence="4">
    <name type="scientific">Anisakis simplex</name>
    <name type="common">Herring worm</name>
    <dbReference type="NCBI Taxonomy" id="6269"/>
    <lineage>
        <taxon>Eukaryota</taxon>
        <taxon>Metazoa</taxon>
        <taxon>Ecdysozoa</taxon>
        <taxon>Nematoda</taxon>
        <taxon>Chromadorea</taxon>
        <taxon>Rhabditida</taxon>
        <taxon>Spirurina</taxon>
        <taxon>Ascaridomorpha</taxon>
        <taxon>Ascaridoidea</taxon>
        <taxon>Anisakidae</taxon>
        <taxon>Anisakis</taxon>
        <taxon>Anisakis simplex complex</taxon>
    </lineage>
</organism>
<name>A0A0M3JZ00_ANISI</name>
<sequence>MVRTELLRCGCLIITSPMHDATTNSLLSVNTQSNPTVVLNPTFDFTASTPIPEEEDDDQSDRIQLICDDQDDDIPTSSTPCQNVSCASDTPETTRLR</sequence>
<dbReference type="EMBL" id="UYRR01031319">
    <property type="protein sequence ID" value="VDK49003.1"/>
    <property type="molecule type" value="Genomic_DNA"/>
</dbReference>